<keyword evidence="2" id="KW-0805">Transcription regulation</keyword>
<evidence type="ECO:0000256" key="5">
    <source>
        <dbReference type="PROSITE-ProRule" id="PRU00335"/>
    </source>
</evidence>
<dbReference type="InterPro" id="IPR009057">
    <property type="entry name" value="Homeodomain-like_sf"/>
</dbReference>
<evidence type="ECO:0000256" key="2">
    <source>
        <dbReference type="ARBA" id="ARBA00023015"/>
    </source>
</evidence>
<keyword evidence="3 5" id="KW-0238">DNA-binding</keyword>
<evidence type="ECO:0000256" key="4">
    <source>
        <dbReference type="ARBA" id="ARBA00023163"/>
    </source>
</evidence>
<feature type="DNA-binding region" description="H-T-H motif" evidence="5">
    <location>
        <begin position="39"/>
        <end position="58"/>
    </location>
</feature>
<gene>
    <name evidence="7" type="ORF">SAMN02745947_04685</name>
</gene>
<dbReference type="SUPFAM" id="SSF46689">
    <property type="entry name" value="Homeodomain-like"/>
    <property type="match status" value="1"/>
</dbReference>
<keyword evidence="4" id="KW-0804">Transcription</keyword>
<comment type="caution">
    <text evidence="7">The sequence shown here is derived from an EMBL/GenBank/DDBJ whole genome shotgun (WGS) entry which is preliminary data.</text>
</comment>
<evidence type="ECO:0000313" key="8">
    <source>
        <dbReference type="Proteomes" id="UP000193566"/>
    </source>
</evidence>
<evidence type="ECO:0000256" key="3">
    <source>
        <dbReference type="ARBA" id="ARBA00023125"/>
    </source>
</evidence>
<evidence type="ECO:0000259" key="6">
    <source>
        <dbReference type="PROSITE" id="PS50977"/>
    </source>
</evidence>
<reference evidence="7 8" key="1">
    <citation type="submission" date="2017-04" db="EMBL/GenBank/DDBJ databases">
        <authorList>
            <person name="Varghese N."/>
            <person name="Submissions S."/>
        </authorList>
    </citation>
    <scope>NUCLEOTIDE SEQUENCE [LARGE SCALE GENOMIC DNA]</scope>
    <source>
        <strain evidence="7 8">J3</strain>
    </source>
</reference>
<evidence type="ECO:0000256" key="1">
    <source>
        <dbReference type="ARBA" id="ARBA00022491"/>
    </source>
</evidence>
<dbReference type="SUPFAM" id="SSF48498">
    <property type="entry name" value="Tetracyclin repressor-like, C-terminal domain"/>
    <property type="match status" value="1"/>
</dbReference>
<dbReference type="EMBL" id="FXAV01000018">
    <property type="protein sequence ID" value="SMG55824.1"/>
    <property type="molecule type" value="Genomic_DNA"/>
</dbReference>
<dbReference type="PROSITE" id="PS50977">
    <property type="entry name" value="HTH_TETR_2"/>
    <property type="match status" value="1"/>
</dbReference>
<protein>
    <submittedName>
        <fullName evidence="7">Transcriptional regulator, TetR family</fullName>
    </submittedName>
</protein>
<dbReference type="InterPro" id="IPR039538">
    <property type="entry name" value="BetI_C"/>
</dbReference>
<dbReference type="Pfam" id="PF00440">
    <property type="entry name" value="TetR_N"/>
    <property type="match status" value="1"/>
</dbReference>
<organism evidence="7 8">
    <name type="scientific">Rhodococcus rhodochrous J3</name>
    <dbReference type="NCBI Taxonomy" id="903528"/>
    <lineage>
        <taxon>Bacteria</taxon>
        <taxon>Bacillati</taxon>
        <taxon>Actinomycetota</taxon>
        <taxon>Actinomycetes</taxon>
        <taxon>Mycobacteriales</taxon>
        <taxon>Nocardiaceae</taxon>
        <taxon>Rhodococcus</taxon>
    </lineage>
</organism>
<dbReference type="InterPro" id="IPR036271">
    <property type="entry name" value="Tet_transcr_reg_TetR-rel_C_sf"/>
</dbReference>
<dbReference type="Gene3D" id="1.10.357.10">
    <property type="entry name" value="Tetracycline Repressor, domain 2"/>
    <property type="match status" value="1"/>
</dbReference>
<dbReference type="PANTHER" id="PTHR30055:SF234">
    <property type="entry name" value="HTH-TYPE TRANSCRIPTIONAL REGULATOR BETI"/>
    <property type="match status" value="1"/>
</dbReference>
<dbReference type="InterPro" id="IPR050109">
    <property type="entry name" value="HTH-type_TetR-like_transc_reg"/>
</dbReference>
<dbReference type="PANTHER" id="PTHR30055">
    <property type="entry name" value="HTH-TYPE TRANSCRIPTIONAL REGULATOR RUTR"/>
    <property type="match status" value="1"/>
</dbReference>
<dbReference type="Pfam" id="PF13977">
    <property type="entry name" value="TetR_C_6"/>
    <property type="match status" value="1"/>
</dbReference>
<evidence type="ECO:0000313" key="7">
    <source>
        <dbReference type="EMBL" id="SMG55824.1"/>
    </source>
</evidence>
<dbReference type="Proteomes" id="UP000193566">
    <property type="component" value="Unassembled WGS sequence"/>
</dbReference>
<accession>A0ABY1MGX4</accession>
<keyword evidence="1" id="KW-0678">Repressor</keyword>
<dbReference type="InterPro" id="IPR001647">
    <property type="entry name" value="HTH_TetR"/>
</dbReference>
<keyword evidence="8" id="KW-1185">Reference proteome</keyword>
<feature type="domain" description="HTH tetR-type" evidence="6">
    <location>
        <begin position="16"/>
        <end position="76"/>
    </location>
</feature>
<proteinExistence type="predicted"/>
<name>A0ABY1MGX4_RHORH</name>
<sequence length="195" mass="21485">MFILYRVIMPRVVDHAQRRREIVYALWAVIHERGIDGVTFQAVAAAGGVSIGRIQHYFESKEHLIRTGAEYMVAEAEKRYERADSDPRAALVALLAQPVPTDEAGRLGVSVWYAYLAKSASDPWIRAFLEESTKGTTEETRRLLEELGIPPGKAPEEATRLVALSNGITQAVLVGVTEPPDGIALITDEIARTTT</sequence>